<gene>
    <name evidence="2" type="ORF">QM481_12910</name>
</gene>
<evidence type="ECO:0000259" key="1">
    <source>
        <dbReference type="Pfam" id="PF12867"/>
    </source>
</evidence>
<protein>
    <submittedName>
        <fullName evidence="2">DinB family protein</fullName>
    </submittedName>
</protein>
<proteinExistence type="predicted"/>
<keyword evidence="3" id="KW-1185">Reference proteome</keyword>
<dbReference type="SUPFAM" id="SSF109854">
    <property type="entry name" value="DinB/YfiT-like putative metalloenzymes"/>
    <property type="match status" value="1"/>
</dbReference>
<dbReference type="Pfam" id="PF12867">
    <property type="entry name" value="DinB_2"/>
    <property type="match status" value="1"/>
</dbReference>
<dbReference type="EMBL" id="JASHIE010000008">
    <property type="protein sequence ID" value="MDI9875434.1"/>
    <property type="molecule type" value="Genomic_DNA"/>
</dbReference>
<evidence type="ECO:0000313" key="2">
    <source>
        <dbReference type="EMBL" id="MDI9875434.1"/>
    </source>
</evidence>
<dbReference type="RefSeq" id="WP_283382049.1">
    <property type="nucleotide sequence ID" value="NZ_JASHIE010000008.1"/>
</dbReference>
<reference evidence="2 3" key="1">
    <citation type="submission" date="2023-05" db="EMBL/GenBank/DDBJ databases">
        <title>Novel species of genus Flectobacillus isolated from stream in China.</title>
        <authorList>
            <person name="Lu H."/>
        </authorList>
    </citation>
    <scope>NUCLEOTIDE SEQUENCE [LARGE SCALE GENOMIC DNA]</scope>
    <source>
        <strain evidence="2 3">LFS242W</strain>
    </source>
</reference>
<name>A0ABT6Z2U2_9BACT</name>
<dbReference type="Proteomes" id="UP001225761">
    <property type="component" value="Unassembled WGS sequence"/>
</dbReference>
<accession>A0ABT6Z2U2</accession>
<sequence>MQANEIQSALEKSVEYYKKSLLEYSPEQFVTKPNDEEWSIGQMYEHVCMSALYFFYKRVTYCLEQRKGQIGGDKNIYGEKQFKYNSFPPTKLKIPDALKGPEPVAQEQHIYLNLLDQIVAEGKILAERIPLDTGEYKCLQPAFGWLDAHEWFWLNEQHFRHHLLQKARIDTFLDIAKN</sequence>
<feature type="domain" description="DinB-like" evidence="1">
    <location>
        <begin position="13"/>
        <end position="165"/>
    </location>
</feature>
<dbReference type="Gene3D" id="1.20.120.450">
    <property type="entry name" value="dinb family like domain"/>
    <property type="match status" value="1"/>
</dbReference>
<comment type="caution">
    <text evidence="2">The sequence shown here is derived from an EMBL/GenBank/DDBJ whole genome shotgun (WGS) entry which is preliminary data.</text>
</comment>
<dbReference type="InterPro" id="IPR024775">
    <property type="entry name" value="DinB-like"/>
</dbReference>
<evidence type="ECO:0000313" key="3">
    <source>
        <dbReference type="Proteomes" id="UP001225761"/>
    </source>
</evidence>
<organism evidence="2 3">
    <name type="scientific">Flectobacillus rivi</name>
    <dbReference type="NCBI Taxonomy" id="2984209"/>
    <lineage>
        <taxon>Bacteria</taxon>
        <taxon>Pseudomonadati</taxon>
        <taxon>Bacteroidota</taxon>
        <taxon>Cytophagia</taxon>
        <taxon>Cytophagales</taxon>
        <taxon>Flectobacillaceae</taxon>
        <taxon>Flectobacillus</taxon>
    </lineage>
</organism>
<dbReference type="InterPro" id="IPR034660">
    <property type="entry name" value="DinB/YfiT-like"/>
</dbReference>